<dbReference type="GO" id="GO:0009279">
    <property type="term" value="C:cell outer membrane"/>
    <property type="evidence" value="ECO:0007669"/>
    <property type="project" value="UniProtKB-SubCell"/>
</dbReference>
<dbReference type="InterPro" id="IPR039426">
    <property type="entry name" value="TonB-dep_rcpt-like"/>
</dbReference>
<evidence type="ECO:0000256" key="6">
    <source>
        <dbReference type="ARBA" id="ARBA00023136"/>
    </source>
</evidence>
<keyword evidence="4 8" id="KW-0812">Transmembrane</keyword>
<dbReference type="Gene3D" id="2.40.170.20">
    <property type="entry name" value="TonB-dependent receptor, beta-barrel domain"/>
    <property type="match status" value="1"/>
</dbReference>
<organism evidence="12 13">
    <name type="scientific">Novosphingobium sediminicola</name>
    <dbReference type="NCBI Taxonomy" id="563162"/>
    <lineage>
        <taxon>Bacteria</taxon>
        <taxon>Pseudomonadati</taxon>
        <taxon>Pseudomonadota</taxon>
        <taxon>Alphaproteobacteria</taxon>
        <taxon>Sphingomonadales</taxon>
        <taxon>Sphingomonadaceae</taxon>
        <taxon>Novosphingobium</taxon>
    </lineage>
</organism>
<dbReference type="InterPro" id="IPR037066">
    <property type="entry name" value="Plug_dom_sf"/>
</dbReference>
<dbReference type="Pfam" id="PF07715">
    <property type="entry name" value="Plug"/>
    <property type="match status" value="1"/>
</dbReference>
<dbReference type="InterPro" id="IPR012910">
    <property type="entry name" value="Plug_dom"/>
</dbReference>
<dbReference type="Proteomes" id="UP000548867">
    <property type="component" value="Unassembled WGS sequence"/>
</dbReference>
<evidence type="ECO:0000256" key="8">
    <source>
        <dbReference type="PROSITE-ProRule" id="PRU01360"/>
    </source>
</evidence>
<keyword evidence="3 8" id="KW-1134">Transmembrane beta strand</keyword>
<evidence type="ECO:0000256" key="5">
    <source>
        <dbReference type="ARBA" id="ARBA00023077"/>
    </source>
</evidence>
<dbReference type="EMBL" id="JACIDX010000002">
    <property type="protein sequence ID" value="MBB3953795.1"/>
    <property type="molecule type" value="Genomic_DNA"/>
</dbReference>
<evidence type="ECO:0000256" key="1">
    <source>
        <dbReference type="ARBA" id="ARBA00004571"/>
    </source>
</evidence>
<comment type="similarity">
    <text evidence="8 9">Belongs to the TonB-dependent receptor family.</text>
</comment>
<evidence type="ECO:0000313" key="13">
    <source>
        <dbReference type="Proteomes" id="UP000548867"/>
    </source>
</evidence>
<dbReference type="PROSITE" id="PS52016">
    <property type="entry name" value="TONB_DEPENDENT_REC_3"/>
    <property type="match status" value="1"/>
</dbReference>
<dbReference type="PANTHER" id="PTHR47234:SF3">
    <property type="entry name" value="SECRETIN_TONB SHORT N-TERMINAL DOMAIN-CONTAINING PROTEIN"/>
    <property type="match status" value="1"/>
</dbReference>
<evidence type="ECO:0000256" key="7">
    <source>
        <dbReference type="ARBA" id="ARBA00023237"/>
    </source>
</evidence>
<dbReference type="Gene3D" id="2.170.130.10">
    <property type="entry name" value="TonB-dependent receptor, plug domain"/>
    <property type="match status" value="1"/>
</dbReference>
<keyword evidence="2 8" id="KW-0813">Transport</keyword>
<feature type="domain" description="TonB-dependent receptor plug" evidence="11">
    <location>
        <begin position="17"/>
        <end position="103"/>
    </location>
</feature>
<sequence>MASVETMLTAQPAGVVEGLNALPGLLGSINTTSNVNTGGFNTLNLRGIGSLRGLILVDGRRVGSTQNQGQVDVDVIPQILMKRVDVVTGGASAAYGSDAVSGVVNFVTDHKFNGFKADARGGISGYGDDRKMGFGAAWGSDFNEGRGHFEIGLEYSDSAGFTRASRPFLNNYASMVGAGTAASPYNLVYGATLNSVAFGGLINSGPLSGMMFTPNGTLTAFNPGTPTSSSAINIGGDGAYFKGSTAGSALVTYRSMARLDYDINDSLHAHASLIFTKFKQSYTQQNPLFSKIAIAYSNPFLSSVQSAYAATIAAQAAGSSFQLSKMDLGLSPYTINAFETYSNADVGFDGKLGNFTWQAGYYRTESIQSTRNNAAINLNKFYASVNAVNSGGNIVCNASLTNASFANCAPYNIFNAGDPRNAAAISYFTQVAANTQHWTTDDFNADIHGKLFDLPAGPVNAVVMAEWRRTSLEVTSNATPNDAIDCNGIQFNCVNNVNAVRYLGGGGAAPLPQRTQRVTEFAGEIEVPVLHNLPFVDSFTLNGAARYTNYSTSGTVWTWKGGAVWHVGDQLTLRATRSRDIRAPNLYDLYLPAAITTTTYTDILTGVFNPQQPQLSQGNPALKPEKADTLTFGAVFKPKFIPGFSLAVDYYRIKINQAIVGIAAFQPATWASCVSSGYTGSVCSLYVRPYAYGSPQYATAANAPTLLLSQSLNVASLSTHGVDIEANYAGRLGSHPYSLRALVTYQPTLRYDQGPSGVVDVGGAADGVGGLPPIAKWKIVADAKFDVTEKLHVSLRERWRAGLRQHGTASLAFAIGDIPAVGYTDTNISYDVTPNINAYLNVQNLFDKKPPVFASTGGQSQMNYLGGFAQGDDIEGRYFTVGVRMKM</sequence>
<proteinExistence type="inferred from homology"/>
<dbReference type="PANTHER" id="PTHR47234">
    <property type="match status" value="1"/>
</dbReference>
<protein>
    <submittedName>
        <fullName evidence="12">Outer membrane receptor protein involved in Fe transport</fullName>
    </submittedName>
</protein>
<keyword evidence="7 8" id="KW-0998">Cell outer membrane</keyword>
<keyword evidence="13" id="KW-1185">Reference proteome</keyword>
<name>A0A7W6CHC4_9SPHN</name>
<evidence type="ECO:0000256" key="2">
    <source>
        <dbReference type="ARBA" id="ARBA00022448"/>
    </source>
</evidence>
<reference evidence="12 13" key="1">
    <citation type="submission" date="2020-08" db="EMBL/GenBank/DDBJ databases">
        <title>Genomic Encyclopedia of Type Strains, Phase IV (KMG-IV): sequencing the most valuable type-strain genomes for metagenomic binning, comparative biology and taxonomic classification.</title>
        <authorList>
            <person name="Goeker M."/>
        </authorList>
    </citation>
    <scope>NUCLEOTIDE SEQUENCE [LARGE SCALE GENOMIC DNA]</scope>
    <source>
        <strain evidence="12 13">DSM 27057</strain>
    </source>
</reference>
<gene>
    <name evidence="12" type="ORF">GGR38_000722</name>
</gene>
<keyword evidence="6 8" id="KW-0472">Membrane</keyword>
<dbReference type="InterPro" id="IPR036942">
    <property type="entry name" value="Beta-barrel_TonB_sf"/>
</dbReference>
<comment type="caution">
    <text evidence="12">The sequence shown here is derived from an EMBL/GenBank/DDBJ whole genome shotgun (WGS) entry which is preliminary data.</text>
</comment>
<dbReference type="AlphaFoldDB" id="A0A7W6CHC4"/>
<keyword evidence="12" id="KW-0675">Receptor</keyword>
<keyword evidence="5 9" id="KW-0798">TonB box</keyword>
<feature type="domain" description="TonB-dependent receptor-like beta-barrel" evidence="10">
    <location>
        <begin position="421"/>
        <end position="845"/>
    </location>
</feature>
<comment type="subcellular location">
    <subcellularLocation>
        <location evidence="1 8">Cell outer membrane</location>
        <topology evidence="1 8">Multi-pass membrane protein</topology>
    </subcellularLocation>
</comment>
<dbReference type="SUPFAM" id="SSF56935">
    <property type="entry name" value="Porins"/>
    <property type="match status" value="1"/>
</dbReference>
<evidence type="ECO:0000313" key="12">
    <source>
        <dbReference type="EMBL" id="MBB3953795.1"/>
    </source>
</evidence>
<evidence type="ECO:0000259" key="11">
    <source>
        <dbReference type="Pfam" id="PF07715"/>
    </source>
</evidence>
<evidence type="ECO:0000256" key="4">
    <source>
        <dbReference type="ARBA" id="ARBA00022692"/>
    </source>
</evidence>
<accession>A0A7W6CHC4</accession>
<dbReference type="Pfam" id="PF00593">
    <property type="entry name" value="TonB_dep_Rec_b-barrel"/>
    <property type="match status" value="1"/>
</dbReference>
<evidence type="ECO:0000256" key="9">
    <source>
        <dbReference type="RuleBase" id="RU003357"/>
    </source>
</evidence>
<dbReference type="InterPro" id="IPR000531">
    <property type="entry name" value="Beta-barrel_TonB"/>
</dbReference>
<evidence type="ECO:0000256" key="3">
    <source>
        <dbReference type="ARBA" id="ARBA00022452"/>
    </source>
</evidence>
<evidence type="ECO:0000259" key="10">
    <source>
        <dbReference type="Pfam" id="PF00593"/>
    </source>
</evidence>